<accession>A0A397UWR1</accession>
<gene>
    <name evidence="3" type="ORF">C2G38_2040002</name>
</gene>
<dbReference type="PANTHER" id="PTHR28159">
    <property type="entry name" value="TRAFFICKING PROTEIN PARTICLE COMPLEX II-SPECIFIC SUBUNIT 65"/>
    <property type="match status" value="1"/>
</dbReference>
<dbReference type="GO" id="GO:1990071">
    <property type="term" value="C:TRAPPII protein complex"/>
    <property type="evidence" value="ECO:0007669"/>
    <property type="project" value="InterPro"/>
</dbReference>
<feature type="region of interest" description="Disordered" evidence="1">
    <location>
        <begin position="447"/>
        <end position="470"/>
    </location>
</feature>
<dbReference type="Proteomes" id="UP000266673">
    <property type="component" value="Unassembled WGS sequence"/>
</dbReference>
<dbReference type="EMBL" id="QKWP01000808">
    <property type="protein sequence ID" value="RIB14674.1"/>
    <property type="molecule type" value="Genomic_DNA"/>
</dbReference>
<dbReference type="PANTHER" id="PTHR28159:SF1">
    <property type="entry name" value="TRAFFICKING PROTEIN PARTICLE COMPLEX II-SPECIFIC SUBUNIT 65"/>
    <property type="match status" value="1"/>
</dbReference>
<keyword evidence="4" id="KW-1185">Reference proteome</keyword>
<sequence length="720" mass="79696">MKSRETLFTDSTFKLIVPNGIANCTEEEFETIFTLKERAQAFYDELLYFYLHICLPNDSSITDKGAATLFFQQLEIFVEALIIDANASTTSNPLPAPPPVYRLPPGKSRETSTSTSPSIPGTPLPPLMDKRPSKPPDGTIIYSYLYNQKTKDRQMLVFEKNGSWSCLVPLVVPVAYVKTRAQIPALALNATITQIPLSDELKDNGKIFDSETSNGENFGMTNLLESLNNDPSFESLTASLLLPTNRLFNNETRRSSLNLNQNSSPPLKNSIRKVLSIKSALNVRMRTTSVSPLDHVLMMSVELENNTDAGCSFSVEEVKVDIDHGFVTRYDFESATKQSDKFPITLHPVDQVTFLYSITILEDLSLPKLSSQFCPTPQPHSRPTSRRTSVSSVFSITSGSPIAEERQRHVSIIAKGSPILDGTKCRSIESRWNCMLDLTNLRRREDSLPLPMPINPNQKPISQTKSGQSRGNTLFSPTVSSTSNNFKGFHSTSDSNGKIKKAANLPPIPDNNAIGNGILTGGRAPMTSRPMEMEVGDGVVVSFLVSSKVVLGKLFTIHIFFVNRSKHVRRFTVVVPNKKRPNEKAIKNIPIPPATVKLQNSADLLINGSQTNQLEPSMEEADFIRKYLEHETPDADIVCLENNVRIGPLNPSTCESVALHFIAIKESMHVIDLVQLVDNDTGFITNLRNVLEIYVAKTVTPKKGKKILEMNGGMEVQVNG</sequence>
<name>A0A397UWR1_9GLOM</name>
<comment type="caution">
    <text evidence="3">The sequence shown here is derived from an EMBL/GenBank/DDBJ whole genome shotgun (WGS) entry which is preliminary data.</text>
</comment>
<feature type="compositionally biased region" description="Polar residues" evidence="1">
    <location>
        <begin position="455"/>
        <end position="470"/>
    </location>
</feature>
<dbReference type="GO" id="GO:0006891">
    <property type="term" value="P:intra-Golgi vesicle-mediated transport"/>
    <property type="evidence" value="ECO:0007669"/>
    <property type="project" value="InterPro"/>
</dbReference>
<evidence type="ECO:0000313" key="3">
    <source>
        <dbReference type="EMBL" id="RIB14674.1"/>
    </source>
</evidence>
<proteinExistence type="predicted"/>
<dbReference type="InterPro" id="IPR055420">
    <property type="entry name" value="IgD3_Trs65"/>
</dbReference>
<reference evidence="3 4" key="1">
    <citation type="submission" date="2018-06" db="EMBL/GenBank/DDBJ databases">
        <title>Comparative genomics reveals the genomic features of Rhizophagus irregularis, R. cerebriforme, R. diaphanum and Gigaspora rosea, and their symbiotic lifestyle signature.</title>
        <authorList>
            <person name="Morin E."/>
            <person name="San Clemente H."/>
            <person name="Chen E.C.H."/>
            <person name="De La Providencia I."/>
            <person name="Hainaut M."/>
            <person name="Kuo A."/>
            <person name="Kohler A."/>
            <person name="Murat C."/>
            <person name="Tang N."/>
            <person name="Roy S."/>
            <person name="Loubradou J."/>
            <person name="Henrissat B."/>
            <person name="Grigoriev I.V."/>
            <person name="Corradi N."/>
            <person name="Roux C."/>
            <person name="Martin F.M."/>
        </authorList>
    </citation>
    <scope>NUCLEOTIDE SEQUENCE [LARGE SCALE GENOMIC DNA]</scope>
    <source>
        <strain evidence="3 4">DAOM 194757</strain>
    </source>
</reference>
<dbReference type="OrthoDB" id="538223at2759"/>
<dbReference type="AlphaFoldDB" id="A0A397UWR1"/>
<feature type="domain" description="Trafficking protein particle complex II-specific subunit 65 IgD3" evidence="2">
    <location>
        <begin position="537"/>
        <end position="695"/>
    </location>
</feature>
<evidence type="ECO:0000313" key="4">
    <source>
        <dbReference type="Proteomes" id="UP000266673"/>
    </source>
</evidence>
<organism evidence="3 4">
    <name type="scientific">Gigaspora rosea</name>
    <dbReference type="NCBI Taxonomy" id="44941"/>
    <lineage>
        <taxon>Eukaryota</taxon>
        <taxon>Fungi</taxon>
        <taxon>Fungi incertae sedis</taxon>
        <taxon>Mucoromycota</taxon>
        <taxon>Glomeromycotina</taxon>
        <taxon>Glomeromycetes</taxon>
        <taxon>Diversisporales</taxon>
        <taxon>Gigasporaceae</taxon>
        <taxon>Gigaspora</taxon>
    </lineage>
</organism>
<evidence type="ECO:0000256" key="1">
    <source>
        <dbReference type="SAM" id="MobiDB-lite"/>
    </source>
</evidence>
<dbReference type="Pfam" id="PF12735">
    <property type="entry name" value="IgD3_Trs65"/>
    <property type="match status" value="1"/>
</dbReference>
<dbReference type="GO" id="GO:0005802">
    <property type="term" value="C:trans-Golgi network"/>
    <property type="evidence" value="ECO:0007669"/>
    <property type="project" value="TreeGrafter"/>
</dbReference>
<protein>
    <submittedName>
        <fullName evidence="3">TRAPP trafficking subunit Trs65-domain-containing protein</fullName>
    </submittedName>
</protein>
<feature type="region of interest" description="Disordered" evidence="1">
    <location>
        <begin position="93"/>
        <end position="135"/>
    </location>
</feature>
<dbReference type="InterPro" id="IPR024662">
    <property type="entry name" value="Trs65"/>
</dbReference>
<evidence type="ECO:0000259" key="2">
    <source>
        <dbReference type="Pfam" id="PF12735"/>
    </source>
</evidence>
<dbReference type="STRING" id="44941.A0A397UWR1"/>